<comment type="function">
    <text evidence="9">CRISPR (clustered regularly interspaced short palindromic repeat), is an adaptive immune system that provides protection against mobile genetic elements (viruses, transposable elements and conjugative plasmids). CRISPR clusters contain spacers, sequences complementary to antecedent mobile elements, and target invading nucleic acids. CRISPR clusters are transcribed and processed into CRISPR RNA (crRNA). Acts as a dsDNA endonuclease. Involved in the integration of spacer DNA into the CRISPR cassette.</text>
</comment>
<dbReference type="NCBIfam" id="TIGR03641">
    <property type="entry name" value="cas1_HMARI"/>
    <property type="match status" value="1"/>
</dbReference>
<dbReference type="GO" id="GO:0016787">
    <property type="term" value="F:hydrolase activity"/>
    <property type="evidence" value="ECO:0007669"/>
    <property type="project" value="UniProtKB-KW"/>
</dbReference>
<gene>
    <name evidence="10" type="primary">cas1b</name>
    <name evidence="9" type="synonym">cas1</name>
    <name evidence="10" type="ORF">ENL31_00565</name>
</gene>
<evidence type="ECO:0000256" key="3">
    <source>
        <dbReference type="ARBA" id="ARBA00022759"/>
    </source>
</evidence>
<keyword evidence="3 9" id="KW-0255">Endonuclease</keyword>
<name>A0A7J3T8N4_9ARCH</name>
<keyword evidence="7 9" id="KW-0238">DNA-binding</keyword>
<dbReference type="PANTHER" id="PTHR43219:SF2">
    <property type="entry name" value="CRISPR-ASSOCIATED ENDONUCLEASE CAS1"/>
    <property type="match status" value="1"/>
</dbReference>
<feature type="binding site" evidence="9">
    <location>
        <position position="150"/>
    </location>
    <ligand>
        <name>Mn(2+)</name>
        <dbReference type="ChEBI" id="CHEBI:29035"/>
    </ligand>
</feature>
<keyword evidence="1 9" id="KW-0540">Nuclease</keyword>
<keyword evidence="6 9" id="KW-0051">Antiviral defense</keyword>
<keyword evidence="8 9" id="KW-0464">Manganese</keyword>
<dbReference type="InterPro" id="IPR042206">
    <property type="entry name" value="CRISPR-assoc_Cas1_C"/>
</dbReference>
<dbReference type="AlphaFoldDB" id="A0A7J3T8N4"/>
<evidence type="ECO:0000256" key="6">
    <source>
        <dbReference type="ARBA" id="ARBA00023118"/>
    </source>
</evidence>
<keyword evidence="4 9" id="KW-0378">Hydrolase</keyword>
<dbReference type="Pfam" id="PF01867">
    <property type="entry name" value="Cas_Cas1"/>
    <property type="match status" value="1"/>
</dbReference>
<evidence type="ECO:0000256" key="7">
    <source>
        <dbReference type="ARBA" id="ARBA00023125"/>
    </source>
</evidence>
<evidence type="ECO:0000256" key="4">
    <source>
        <dbReference type="ARBA" id="ARBA00022801"/>
    </source>
</evidence>
<dbReference type="EC" id="3.1.-.-" evidence="9"/>
<reference evidence="10" key="1">
    <citation type="journal article" date="2020" name="mSystems">
        <title>Genome- and Community-Level Interaction Insights into Carbon Utilization and Element Cycling Functions of Hydrothermarchaeota in Hydrothermal Sediment.</title>
        <authorList>
            <person name="Zhou Z."/>
            <person name="Liu Y."/>
            <person name="Xu W."/>
            <person name="Pan J."/>
            <person name="Luo Z.H."/>
            <person name="Li M."/>
        </authorList>
    </citation>
    <scope>NUCLEOTIDE SEQUENCE [LARGE SCALE GENOMIC DNA]</scope>
    <source>
        <strain evidence="10">HyVt-85</strain>
    </source>
</reference>
<comment type="subunit">
    <text evidence="9">Homodimer, forms a heterotetramer with a Cas2 homodimer.</text>
</comment>
<dbReference type="Gene3D" id="1.20.120.920">
    <property type="entry name" value="CRISPR-associated endonuclease Cas1, C-terminal domain"/>
    <property type="match status" value="1"/>
</dbReference>
<comment type="cofactor">
    <cofactor evidence="9">
        <name>Mg(2+)</name>
        <dbReference type="ChEBI" id="CHEBI:18420"/>
    </cofactor>
    <cofactor evidence="9">
        <name>Mn(2+)</name>
        <dbReference type="ChEBI" id="CHEBI:29035"/>
    </cofactor>
</comment>
<evidence type="ECO:0000256" key="5">
    <source>
        <dbReference type="ARBA" id="ARBA00022842"/>
    </source>
</evidence>
<dbReference type="GO" id="GO:0051607">
    <property type="term" value="P:defense response to virus"/>
    <property type="evidence" value="ECO:0007669"/>
    <property type="project" value="UniProtKB-UniRule"/>
</dbReference>
<dbReference type="HAMAP" id="MF_01470">
    <property type="entry name" value="Cas1"/>
    <property type="match status" value="1"/>
</dbReference>
<comment type="similarity">
    <text evidence="9">Belongs to the CRISPR-associated endonuclease Cas1 family.</text>
</comment>
<dbReference type="CDD" id="cd09722">
    <property type="entry name" value="Cas1_I-B"/>
    <property type="match status" value="1"/>
</dbReference>
<evidence type="ECO:0000313" key="10">
    <source>
        <dbReference type="EMBL" id="HHE75603.1"/>
    </source>
</evidence>
<dbReference type="Proteomes" id="UP000886130">
    <property type="component" value="Unassembled WGS sequence"/>
</dbReference>
<evidence type="ECO:0000256" key="2">
    <source>
        <dbReference type="ARBA" id="ARBA00022723"/>
    </source>
</evidence>
<keyword evidence="5 9" id="KW-0460">Magnesium</keyword>
<feature type="binding site" evidence="9">
    <location>
        <position position="215"/>
    </location>
    <ligand>
        <name>Mn(2+)</name>
        <dbReference type="ChEBI" id="CHEBI:29035"/>
    </ligand>
</feature>
<evidence type="ECO:0000256" key="8">
    <source>
        <dbReference type="ARBA" id="ARBA00023211"/>
    </source>
</evidence>
<dbReference type="Gene3D" id="3.100.10.20">
    <property type="entry name" value="CRISPR-associated endonuclease Cas1, N-terminal domain"/>
    <property type="match status" value="1"/>
</dbReference>
<keyword evidence="2 9" id="KW-0479">Metal-binding</keyword>
<organism evidence="10">
    <name type="scientific">Candidatus Aciduliprofundum boonei</name>
    <dbReference type="NCBI Taxonomy" id="379547"/>
    <lineage>
        <taxon>Archaea</taxon>
        <taxon>Methanobacteriati</taxon>
        <taxon>Thermoplasmatota</taxon>
        <taxon>DHVE2 group</taxon>
        <taxon>Candidatus Aciduliprofundum</taxon>
    </lineage>
</organism>
<dbReference type="InterPro" id="IPR042211">
    <property type="entry name" value="CRISPR-assoc_Cas1_N"/>
</dbReference>
<dbReference type="GO" id="GO:0043571">
    <property type="term" value="P:maintenance of CRISPR repeat elements"/>
    <property type="evidence" value="ECO:0007669"/>
    <property type="project" value="UniProtKB-UniRule"/>
</dbReference>
<accession>A0A7J3T8N4</accession>
<sequence>MKNSIYIMKHGKLVRDENTVYFIEAGGEKHLLPVNKIEDIYAYGKVTLTSQVISYFSEKGIVVHFFNKYGFYQASLYPREKLVSGTVLVKQATHYLEREKRLYLAKSFVDGATGNIIRNLKRWKVESEKIEEMRQRIWKQSSIPQVMEVEGKIREEYYSQLDNLVPEEFKMVRRERQPPSNKMNALISFGNMLVYSTVLTEIYNTQLNPTISYLHEPSERRFSLSLDIAEIFKPIIVDRIIMKLVRKNMLKESDFRRDLNAVLLSDSGKRKFLSEYDARLQSTIMHRRLGKKVSMRRLIRIECYKLIKHILGAEKYRPLVAWW</sequence>
<proteinExistence type="inferred from homology"/>
<dbReference type="GO" id="GO:0046872">
    <property type="term" value="F:metal ion binding"/>
    <property type="evidence" value="ECO:0007669"/>
    <property type="project" value="UniProtKB-UniRule"/>
</dbReference>
<dbReference type="EMBL" id="DRTM01000041">
    <property type="protein sequence ID" value="HHE75603.1"/>
    <property type="molecule type" value="Genomic_DNA"/>
</dbReference>
<dbReference type="GO" id="GO:0004520">
    <property type="term" value="F:DNA endonuclease activity"/>
    <property type="evidence" value="ECO:0007669"/>
    <property type="project" value="InterPro"/>
</dbReference>
<evidence type="ECO:0000256" key="1">
    <source>
        <dbReference type="ARBA" id="ARBA00022722"/>
    </source>
</evidence>
<comment type="caution">
    <text evidence="10">The sequence shown here is derived from an EMBL/GenBank/DDBJ whole genome shotgun (WGS) entry which is preliminary data.</text>
</comment>
<feature type="binding site" evidence="9">
    <location>
        <position position="230"/>
    </location>
    <ligand>
        <name>Mn(2+)</name>
        <dbReference type="ChEBI" id="CHEBI:29035"/>
    </ligand>
</feature>
<evidence type="ECO:0000256" key="9">
    <source>
        <dbReference type="HAMAP-Rule" id="MF_01470"/>
    </source>
</evidence>
<dbReference type="NCBIfam" id="TIGR00287">
    <property type="entry name" value="cas1"/>
    <property type="match status" value="1"/>
</dbReference>
<dbReference type="InterPro" id="IPR019858">
    <property type="entry name" value="CRISPR-assoc_Cas1_HMARI/TNEAP"/>
</dbReference>
<dbReference type="GO" id="GO:0003677">
    <property type="term" value="F:DNA binding"/>
    <property type="evidence" value="ECO:0007669"/>
    <property type="project" value="UniProtKB-KW"/>
</dbReference>
<protein>
    <recommendedName>
        <fullName evidence="9">CRISPR-associated endonuclease Cas1</fullName>
        <ecNumber evidence="9">3.1.-.-</ecNumber>
    </recommendedName>
</protein>
<dbReference type="PANTHER" id="PTHR43219">
    <property type="entry name" value="CRISPR-ASSOCIATED ENDONUCLEASE CAS1"/>
    <property type="match status" value="1"/>
</dbReference>
<dbReference type="InterPro" id="IPR002729">
    <property type="entry name" value="CRISPR-assoc_Cas1"/>
</dbReference>